<name>A0ABV0KG50_9CYAN</name>
<dbReference type="PROSITE" id="PS50142">
    <property type="entry name" value="RNASE_3_2"/>
    <property type="match status" value="1"/>
</dbReference>
<reference evidence="2 3" key="1">
    <citation type="submission" date="2022-04" db="EMBL/GenBank/DDBJ databases">
        <title>Positive selection, recombination, and allopatry shape intraspecific diversity of widespread and dominant cyanobacteria.</title>
        <authorList>
            <person name="Wei J."/>
            <person name="Shu W."/>
            <person name="Hu C."/>
        </authorList>
    </citation>
    <scope>NUCLEOTIDE SEQUENCE [LARGE SCALE GENOMIC DNA]</scope>
    <source>
        <strain evidence="2 3">AS-A4</strain>
    </source>
</reference>
<dbReference type="RefSeq" id="WP_190454849.1">
    <property type="nucleotide sequence ID" value="NZ_JAMPLM010000004.1"/>
</dbReference>
<evidence type="ECO:0000313" key="3">
    <source>
        <dbReference type="Proteomes" id="UP001476950"/>
    </source>
</evidence>
<keyword evidence="3" id="KW-1185">Reference proteome</keyword>
<dbReference type="SMART" id="SM00535">
    <property type="entry name" value="RIBOc"/>
    <property type="match status" value="1"/>
</dbReference>
<evidence type="ECO:0000259" key="1">
    <source>
        <dbReference type="PROSITE" id="PS50142"/>
    </source>
</evidence>
<dbReference type="InterPro" id="IPR036389">
    <property type="entry name" value="RNase_III_sf"/>
</dbReference>
<accession>A0ABV0KG50</accession>
<dbReference type="Proteomes" id="UP001476950">
    <property type="component" value="Unassembled WGS sequence"/>
</dbReference>
<dbReference type="Pfam" id="PF14622">
    <property type="entry name" value="Ribonucleas_3_3"/>
    <property type="match status" value="1"/>
</dbReference>
<sequence length="147" mass="16506">MSLEINLNYLFFDKALLERALTRRAYADEQKQRYGTLCKDQEAFCTLGDAVLKTVLADLLIDSGCKTRAEITQKKQILECQKMLGEVACAVKVNSYIQFGKGEIKQNADQNPSVLAETLEALIAAIYFDGGYEAAKRVVSRLFERLI</sequence>
<dbReference type="SUPFAM" id="SSF69065">
    <property type="entry name" value="RNase III domain-like"/>
    <property type="match status" value="1"/>
</dbReference>
<evidence type="ECO:0000313" key="2">
    <source>
        <dbReference type="EMBL" id="MEP1058206.1"/>
    </source>
</evidence>
<gene>
    <name evidence="2" type="ORF">NDI38_07105</name>
</gene>
<proteinExistence type="predicted"/>
<dbReference type="CDD" id="cd00593">
    <property type="entry name" value="RIBOc"/>
    <property type="match status" value="1"/>
</dbReference>
<dbReference type="Gene3D" id="1.10.1520.10">
    <property type="entry name" value="Ribonuclease III domain"/>
    <property type="match status" value="1"/>
</dbReference>
<feature type="domain" description="RNase III" evidence="1">
    <location>
        <begin position="1"/>
        <end position="131"/>
    </location>
</feature>
<protein>
    <submittedName>
        <fullName evidence="2">DsRNA-specific ribonuclease</fullName>
    </submittedName>
</protein>
<organism evidence="2 3">
    <name type="scientific">Stenomitos frigidus AS-A4</name>
    <dbReference type="NCBI Taxonomy" id="2933935"/>
    <lineage>
        <taxon>Bacteria</taxon>
        <taxon>Bacillati</taxon>
        <taxon>Cyanobacteriota</taxon>
        <taxon>Cyanophyceae</taxon>
        <taxon>Leptolyngbyales</taxon>
        <taxon>Leptolyngbyaceae</taxon>
        <taxon>Stenomitos</taxon>
    </lineage>
</organism>
<dbReference type="InterPro" id="IPR000999">
    <property type="entry name" value="RNase_III_dom"/>
</dbReference>
<dbReference type="EMBL" id="JAMPLM010000004">
    <property type="protein sequence ID" value="MEP1058206.1"/>
    <property type="molecule type" value="Genomic_DNA"/>
</dbReference>
<comment type="caution">
    <text evidence="2">The sequence shown here is derived from an EMBL/GenBank/DDBJ whole genome shotgun (WGS) entry which is preliminary data.</text>
</comment>